<organism evidence="2 3">
    <name type="scientific">Hortaea werneckii</name>
    <name type="common">Black yeast</name>
    <name type="synonym">Cladosporium werneckii</name>
    <dbReference type="NCBI Taxonomy" id="91943"/>
    <lineage>
        <taxon>Eukaryota</taxon>
        <taxon>Fungi</taxon>
        <taxon>Dikarya</taxon>
        <taxon>Ascomycota</taxon>
        <taxon>Pezizomycotina</taxon>
        <taxon>Dothideomycetes</taxon>
        <taxon>Dothideomycetidae</taxon>
        <taxon>Mycosphaerellales</taxon>
        <taxon>Teratosphaeriaceae</taxon>
        <taxon>Hortaea</taxon>
    </lineage>
</organism>
<dbReference type="Proteomes" id="UP000269539">
    <property type="component" value="Unassembled WGS sequence"/>
</dbReference>
<name>A0A3M7EQ83_HORWE</name>
<comment type="caution">
    <text evidence="2">The sequence shown here is derived from an EMBL/GenBank/DDBJ whole genome shotgun (WGS) entry which is preliminary data.</text>
</comment>
<feature type="compositionally biased region" description="Acidic residues" evidence="1">
    <location>
        <begin position="1"/>
        <end position="21"/>
    </location>
</feature>
<reference evidence="2 3" key="1">
    <citation type="journal article" date="2018" name="BMC Genomics">
        <title>Genomic evidence for intraspecific hybridization in a clonal and extremely halotolerant yeast.</title>
        <authorList>
            <person name="Gostincar C."/>
            <person name="Stajich J.E."/>
            <person name="Zupancic J."/>
            <person name="Zalar P."/>
            <person name="Gunde-Cimerman N."/>
        </authorList>
    </citation>
    <scope>NUCLEOTIDE SEQUENCE [LARGE SCALE GENOMIC DNA]</scope>
    <source>
        <strain evidence="2 3">EXF-10513</strain>
    </source>
</reference>
<gene>
    <name evidence="2" type="ORF">D0864_09256</name>
</gene>
<evidence type="ECO:0000313" key="2">
    <source>
        <dbReference type="EMBL" id="RMY78567.1"/>
    </source>
</evidence>
<dbReference type="EMBL" id="QWIO01001135">
    <property type="protein sequence ID" value="RMY78567.1"/>
    <property type="molecule type" value="Genomic_DNA"/>
</dbReference>
<feature type="region of interest" description="Disordered" evidence="1">
    <location>
        <begin position="1"/>
        <end position="38"/>
    </location>
</feature>
<accession>A0A3M7EQ83</accession>
<evidence type="ECO:0000256" key="1">
    <source>
        <dbReference type="SAM" id="MobiDB-lite"/>
    </source>
</evidence>
<dbReference type="AlphaFoldDB" id="A0A3M7EQ83"/>
<proteinExistence type="predicted"/>
<evidence type="ECO:0000313" key="3">
    <source>
        <dbReference type="Proteomes" id="UP000269539"/>
    </source>
</evidence>
<sequence length="119" mass="13198">MIADAEESVTLAAEEEEEEEKESSTASDSGTQENHNLEKRFQEFQKACQVAEAQAKTFKHELFLFKKSAAASAKVSNQLGDDDIRKKFDNVFYALQDFALSTPHGSSIDYSRLSDAAKA</sequence>
<protein>
    <submittedName>
        <fullName evidence="2">Uncharacterized protein</fullName>
    </submittedName>
</protein>